<accession>K0T239</accession>
<evidence type="ECO:0000313" key="4">
    <source>
        <dbReference type="Proteomes" id="UP000266841"/>
    </source>
</evidence>
<sequence length="154" mass="15697">MKSSIITLAALFSTCQAFVPNGQNIARGASLSAVSGDVSRAARGTYANHGTGEIGSFDRAAPSAGGPQDAILGEEIREARASYASHGTGEIGSFDRAPPKAGAMTGSVCGEDTRSARSTYAAHGTGEIGSSARQAFVPNSAAPEERDDEGDWMT</sequence>
<evidence type="ECO:0008006" key="5">
    <source>
        <dbReference type="Google" id="ProtNLM"/>
    </source>
</evidence>
<dbReference type="AlphaFoldDB" id="K0T239"/>
<proteinExistence type="predicted"/>
<dbReference type="EMBL" id="AGNL01013278">
    <property type="protein sequence ID" value="EJK67346.1"/>
    <property type="molecule type" value="Genomic_DNA"/>
</dbReference>
<keyword evidence="4" id="KW-1185">Reference proteome</keyword>
<feature type="signal peptide" evidence="2">
    <location>
        <begin position="1"/>
        <end position="17"/>
    </location>
</feature>
<feature type="chain" id="PRO_5003838183" description="RxLR effector protein" evidence="2">
    <location>
        <begin position="18"/>
        <end position="154"/>
    </location>
</feature>
<protein>
    <recommendedName>
        <fullName evidence="5">RxLR effector protein</fullName>
    </recommendedName>
</protein>
<evidence type="ECO:0000256" key="1">
    <source>
        <dbReference type="SAM" id="MobiDB-lite"/>
    </source>
</evidence>
<evidence type="ECO:0000313" key="3">
    <source>
        <dbReference type="EMBL" id="EJK67346.1"/>
    </source>
</evidence>
<feature type="region of interest" description="Disordered" evidence="1">
    <location>
        <begin position="82"/>
        <end position="154"/>
    </location>
</feature>
<evidence type="ECO:0000256" key="2">
    <source>
        <dbReference type="SAM" id="SignalP"/>
    </source>
</evidence>
<dbReference type="Pfam" id="PF25197">
    <property type="entry name" value="DPC4_N"/>
    <property type="match status" value="3"/>
</dbReference>
<name>K0T239_THAOC</name>
<feature type="compositionally biased region" description="Acidic residues" evidence="1">
    <location>
        <begin position="145"/>
        <end position="154"/>
    </location>
</feature>
<reference evidence="3 4" key="1">
    <citation type="journal article" date="2012" name="Genome Biol.">
        <title>Genome and low-iron response of an oceanic diatom adapted to chronic iron limitation.</title>
        <authorList>
            <person name="Lommer M."/>
            <person name="Specht M."/>
            <person name="Roy A.S."/>
            <person name="Kraemer L."/>
            <person name="Andreson R."/>
            <person name="Gutowska M.A."/>
            <person name="Wolf J."/>
            <person name="Bergner S.V."/>
            <person name="Schilhabel M.B."/>
            <person name="Klostermeier U.C."/>
            <person name="Beiko R.G."/>
            <person name="Rosenstiel P."/>
            <person name="Hippler M."/>
            <person name="Laroche J."/>
        </authorList>
    </citation>
    <scope>NUCLEOTIDE SEQUENCE [LARGE SCALE GENOMIC DNA]</scope>
    <source>
        <strain evidence="3 4">CCMP1005</strain>
    </source>
</reference>
<keyword evidence="2" id="KW-0732">Signal</keyword>
<comment type="caution">
    <text evidence="3">The sequence shown here is derived from an EMBL/GenBank/DDBJ whole genome shotgun (WGS) entry which is preliminary data.</text>
</comment>
<gene>
    <name evidence="3" type="ORF">THAOC_11634</name>
</gene>
<organism evidence="3 4">
    <name type="scientific">Thalassiosira oceanica</name>
    <name type="common">Marine diatom</name>
    <dbReference type="NCBI Taxonomy" id="159749"/>
    <lineage>
        <taxon>Eukaryota</taxon>
        <taxon>Sar</taxon>
        <taxon>Stramenopiles</taxon>
        <taxon>Ochrophyta</taxon>
        <taxon>Bacillariophyta</taxon>
        <taxon>Coscinodiscophyceae</taxon>
        <taxon>Thalassiosirophycidae</taxon>
        <taxon>Thalassiosirales</taxon>
        <taxon>Thalassiosiraceae</taxon>
        <taxon>Thalassiosira</taxon>
    </lineage>
</organism>
<dbReference type="InterPro" id="IPR057490">
    <property type="entry name" value="DPC4_N"/>
</dbReference>
<dbReference type="Proteomes" id="UP000266841">
    <property type="component" value="Unassembled WGS sequence"/>
</dbReference>